<keyword evidence="6" id="KW-0804">Transcription</keyword>
<dbReference type="InterPro" id="IPR036390">
    <property type="entry name" value="WH_DNA-bd_sf"/>
</dbReference>
<dbReference type="PANTHER" id="PTHR46577:SF1">
    <property type="entry name" value="HTH-TYPE TRANSCRIPTIONAL REGULATORY PROTEIN GABR"/>
    <property type="match status" value="1"/>
</dbReference>
<dbReference type="Pfam" id="PF00392">
    <property type="entry name" value="GntR"/>
    <property type="match status" value="1"/>
</dbReference>
<dbReference type="AlphaFoldDB" id="A0A161S4P8"/>
<dbReference type="GO" id="GO:0003677">
    <property type="term" value="F:DNA binding"/>
    <property type="evidence" value="ECO:0007669"/>
    <property type="project" value="UniProtKB-KW"/>
</dbReference>
<comment type="caution">
    <text evidence="9">The sequence shown here is derived from an EMBL/GenBank/DDBJ whole genome shotgun (WGS) entry which is preliminary data.</text>
</comment>
<evidence type="ECO:0000256" key="3">
    <source>
        <dbReference type="ARBA" id="ARBA00022898"/>
    </source>
</evidence>
<dbReference type="Pfam" id="PF00155">
    <property type="entry name" value="Aminotran_1_2"/>
    <property type="match status" value="1"/>
</dbReference>
<dbReference type="RefSeq" id="WP_066614082.1">
    <property type="nucleotide sequence ID" value="NZ_LQQU01000045.1"/>
</dbReference>
<feature type="domain" description="HTH gntR-type" evidence="8">
    <location>
        <begin position="16"/>
        <end position="84"/>
    </location>
</feature>
<evidence type="ECO:0000256" key="6">
    <source>
        <dbReference type="ARBA" id="ARBA00023163"/>
    </source>
</evidence>
<dbReference type="InterPro" id="IPR015421">
    <property type="entry name" value="PyrdxlP-dep_Trfase_major"/>
</dbReference>
<dbReference type="SUPFAM" id="SSF53383">
    <property type="entry name" value="PLP-dependent transferases"/>
    <property type="match status" value="1"/>
</dbReference>
<dbReference type="GO" id="GO:0003700">
    <property type="term" value="F:DNA-binding transcription factor activity"/>
    <property type="evidence" value="ECO:0007669"/>
    <property type="project" value="InterPro"/>
</dbReference>
<keyword evidence="10" id="KW-1185">Reference proteome</keyword>
<dbReference type="STRING" id="1452487.AVW16_01795"/>
<feature type="region of interest" description="Disordered" evidence="7">
    <location>
        <begin position="82"/>
        <end position="105"/>
    </location>
</feature>
<name>A0A161S4P8_9NEIS</name>
<dbReference type="SMART" id="SM00345">
    <property type="entry name" value="HTH_GNTR"/>
    <property type="match status" value="1"/>
</dbReference>
<evidence type="ECO:0000313" key="9">
    <source>
        <dbReference type="EMBL" id="KZE27305.1"/>
    </source>
</evidence>
<keyword evidence="5 9" id="KW-0238">DNA-binding</keyword>
<proteinExistence type="inferred from homology"/>
<dbReference type="Gene3D" id="1.10.10.10">
    <property type="entry name" value="Winged helix-like DNA-binding domain superfamily/Winged helix DNA-binding domain"/>
    <property type="match status" value="1"/>
</dbReference>
<dbReference type="InterPro" id="IPR036388">
    <property type="entry name" value="WH-like_DNA-bd_sf"/>
</dbReference>
<dbReference type="SUPFAM" id="SSF46785">
    <property type="entry name" value="Winged helix' DNA-binding domain"/>
    <property type="match status" value="1"/>
</dbReference>
<dbReference type="OrthoDB" id="9804020at2"/>
<dbReference type="Proteomes" id="UP000076625">
    <property type="component" value="Unassembled WGS sequence"/>
</dbReference>
<keyword evidence="3" id="KW-0663">Pyridoxal phosphate</keyword>
<evidence type="ECO:0000259" key="8">
    <source>
        <dbReference type="PROSITE" id="PS50949"/>
    </source>
</evidence>
<keyword evidence="4" id="KW-0805">Transcription regulation</keyword>
<organism evidence="9 10">
    <name type="scientific">Crenobacter luteus</name>
    <dbReference type="NCBI Taxonomy" id="1452487"/>
    <lineage>
        <taxon>Bacteria</taxon>
        <taxon>Pseudomonadati</taxon>
        <taxon>Pseudomonadota</taxon>
        <taxon>Betaproteobacteria</taxon>
        <taxon>Neisseriales</taxon>
        <taxon>Neisseriaceae</taxon>
        <taxon>Crenobacter</taxon>
    </lineage>
</organism>
<evidence type="ECO:0000256" key="2">
    <source>
        <dbReference type="ARBA" id="ARBA00021531"/>
    </source>
</evidence>
<evidence type="ECO:0000256" key="7">
    <source>
        <dbReference type="SAM" id="MobiDB-lite"/>
    </source>
</evidence>
<protein>
    <recommendedName>
        <fullName evidence="2">Putative 8-amino-7-oxononanoate synthase</fullName>
    </recommendedName>
</protein>
<dbReference type="CDD" id="cd00609">
    <property type="entry name" value="AAT_like"/>
    <property type="match status" value="1"/>
</dbReference>
<dbReference type="Gene3D" id="3.40.640.10">
    <property type="entry name" value="Type I PLP-dependent aspartate aminotransferase-like (Major domain)"/>
    <property type="match status" value="1"/>
</dbReference>
<dbReference type="PANTHER" id="PTHR46577">
    <property type="entry name" value="HTH-TYPE TRANSCRIPTIONAL REGULATORY PROTEIN GABR"/>
    <property type="match status" value="1"/>
</dbReference>
<dbReference type="PRINTS" id="PR00035">
    <property type="entry name" value="HTHGNTR"/>
</dbReference>
<evidence type="ECO:0000313" key="10">
    <source>
        <dbReference type="Proteomes" id="UP000076625"/>
    </source>
</evidence>
<dbReference type="InterPro" id="IPR051446">
    <property type="entry name" value="HTH_trans_reg/aminotransferase"/>
</dbReference>
<dbReference type="PROSITE" id="PS50949">
    <property type="entry name" value="HTH_GNTR"/>
    <property type="match status" value="1"/>
</dbReference>
<dbReference type="InterPro" id="IPR000524">
    <property type="entry name" value="Tscrpt_reg_HTH_GntR"/>
</dbReference>
<evidence type="ECO:0000256" key="1">
    <source>
        <dbReference type="ARBA" id="ARBA00005384"/>
    </source>
</evidence>
<comment type="similarity">
    <text evidence="1">In the C-terminal section; belongs to the class-I pyridoxal-phosphate-dependent aminotransferase family.</text>
</comment>
<sequence length="487" mass="53670">MLTDLLLQKLERDAPLPKNRQLYLLLRELILDGTLRAGNRLPTTRELAKDLGLSRNTVMYAFEQLLAEGYVTARTGSGTYVADTRPEDSMRAEGSAKSAGGGPGVGRLSARGARLVGQAGALSVQWGAFVPGVPDVTAFPYRTWTRIQNKVWRRPGPQWLTYGQSGGHEPLRVALADYLKVARSVDCEPGQIVITHGIHQAIDLILCMLSDPGDTAWIEEPGYWGIRNLLNTSGLAVRAIPVDDEGLNPQPDDWNASPRLVFVTPSHQYPTGAVMSLARRRALLEMARQHDAWVVEDDYDSEFRYGGRPLASLQGLDTAGRVLYVGTFSKTVFPSMRMGYLVLPKPLVEPFRVALSELYRAGHQLEQAILADFIAEGHFVAHIRRMRLLYGERRERLLDGIRSELGEGRVLSHDSQAGLHLVLKLDGDDRAATEAARRAGLVVRPLSQYYQDAARARPGLLLGYAGVPEKEIMPALQKLIGAIGADR</sequence>
<dbReference type="EMBL" id="LQQU01000045">
    <property type="protein sequence ID" value="KZE27305.1"/>
    <property type="molecule type" value="Genomic_DNA"/>
</dbReference>
<evidence type="ECO:0000256" key="4">
    <source>
        <dbReference type="ARBA" id="ARBA00023015"/>
    </source>
</evidence>
<accession>A0A161S4P8</accession>
<dbReference type="CDD" id="cd07377">
    <property type="entry name" value="WHTH_GntR"/>
    <property type="match status" value="1"/>
</dbReference>
<evidence type="ECO:0000256" key="5">
    <source>
        <dbReference type="ARBA" id="ARBA00023125"/>
    </source>
</evidence>
<dbReference type="GO" id="GO:0030170">
    <property type="term" value="F:pyridoxal phosphate binding"/>
    <property type="evidence" value="ECO:0007669"/>
    <property type="project" value="InterPro"/>
</dbReference>
<gene>
    <name evidence="9" type="ORF">AVW16_01795</name>
</gene>
<dbReference type="InterPro" id="IPR015424">
    <property type="entry name" value="PyrdxlP-dep_Trfase"/>
</dbReference>
<dbReference type="InterPro" id="IPR004839">
    <property type="entry name" value="Aminotransferase_I/II_large"/>
</dbReference>
<reference evidence="10" key="1">
    <citation type="submission" date="2016-01" db="EMBL/GenBank/DDBJ databases">
        <title>Draft genome of Chromobacterium sp. F49.</title>
        <authorList>
            <person name="Hong K.W."/>
        </authorList>
    </citation>
    <scope>NUCLEOTIDE SEQUENCE [LARGE SCALE GENOMIC DNA]</scope>
    <source>
        <strain evidence="10">CN10</strain>
    </source>
</reference>